<protein>
    <submittedName>
        <fullName evidence="7">Ca2+:H+ antiporter</fullName>
    </submittedName>
</protein>
<dbReference type="Pfam" id="PF01699">
    <property type="entry name" value="Na_Ca_ex"/>
    <property type="match status" value="2"/>
</dbReference>
<keyword evidence="4 5" id="KW-0472">Membrane</keyword>
<dbReference type="EMBL" id="FNQY01000001">
    <property type="protein sequence ID" value="SDZ74180.1"/>
    <property type="molecule type" value="Genomic_DNA"/>
</dbReference>
<feature type="transmembrane region" description="Helical" evidence="5">
    <location>
        <begin position="60"/>
        <end position="84"/>
    </location>
</feature>
<comment type="subcellular location">
    <subcellularLocation>
        <location evidence="1">Membrane</location>
        <topology evidence="1">Multi-pass membrane protein</topology>
    </subcellularLocation>
</comment>
<feature type="transmembrane region" description="Helical" evidence="5">
    <location>
        <begin position="210"/>
        <end position="230"/>
    </location>
</feature>
<dbReference type="Gene3D" id="1.20.1420.30">
    <property type="entry name" value="NCX, central ion-binding region"/>
    <property type="match status" value="1"/>
</dbReference>
<keyword evidence="2 5" id="KW-0812">Transmembrane</keyword>
<evidence type="ECO:0000256" key="4">
    <source>
        <dbReference type="ARBA" id="ARBA00023136"/>
    </source>
</evidence>
<accession>A0A1H3VHG5</accession>
<keyword evidence="8" id="KW-1185">Reference proteome</keyword>
<dbReference type="InterPro" id="IPR044880">
    <property type="entry name" value="NCX_ion-bd_dom_sf"/>
</dbReference>
<sequence>MKKLFNWSFILPLIAWIAYFFHWADGSVVLEMLTGLLLIGAVLSGVHHSEVIAVRVGEPFGTILLAVAITIIEVALIITLMMSGGEKALYLARDTVFSAVMLILNAIIGICILVGSAKHFEQSFQKDSVNTALVSLIAILVLTLILPNYTTSVSGPRYSEVQLIFIGIACLGIYGTFLLVQTVRHKNYFLSEHPAEAVQPTENAGPPDNFHLMMSLLFLLISLGVVVLLAKAFSPAIEAAVIRAGLPNSLVGVLIAALVLLPEGMAAIIAARKNNLQTSLNLALGSALASIGLTIPAVVFVSRLLHLDLILGLDTKSMILLGLSIFTVMLSLSKGKTNILYGVVLLVNLGAYIFTVIFP</sequence>
<gene>
    <name evidence="7" type="ORF">SAMN05192529_101128</name>
</gene>
<dbReference type="PANTHER" id="PTHR37958">
    <property type="entry name" value="SODIUM-POTASSIUM/PROTON ANTIPORTER CHAA"/>
    <property type="match status" value="1"/>
</dbReference>
<evidence type="ECO:0000256" key="3">
    <source>
        <dbReference type="ARBA" id="ARBA00022989"/>
    </source>
</evidence>
<feature type="transmembrane region" description="Helical" evidence="5">
    <location>
        <begin position="96"/>
        <end position="117"/>
    </location>
</feature>
<dbReference type="STRING" id="551991.SAMN05192529_101128"/>
<dbReference type="GO" id="GO:0015386">
    <property type="term" value="F:potassium:proton antiporter activity"/>
    <property type="evidence" value="ECO:0007669"/>
    <property type="project" value="TreeGrafter"/>
</dbReference>
<dbReference type="Proteomes" id="UP000199041">
    <property type="component" value="Unassembled WGS sequence"/>
</dbReference>
<reference evidence="7 8" key="1">
    <citation type="submission" date="2016-10" db="EMBL/GenBank/DDBJ databases">
        <authorList>
            <person name="de Groot N.N."/>
        </authorList>
    </citation>
    <scope>NUCLEOTIDE SEQUENCE [LARGE SCALE GENOMIC DNA]</scope>
    <source>
        <strain evidence="7 8">Vu-144</strain>
    </source>
</reference>
<feature type="transmembrane region" description="Helical" evidence="5">
    <location>
        <begin position="129"/>
        <end position="149"/>
    </location>
</feature>
<feature type="transmembrane region" description="Helical" evidence="5">
    <location>
        <begin position="282"/>
        <end position="305"/>
    </location>
</feature>
<feature type="transmembrane region" description="Helical" evidence="5">
    <location>
        <begin position="339"/>
        <end position="358"/>
    </location>
</feature>
<organism evidence="7 8">
    <name type="scientific">Arachidicoccus rhizosphaerae</name>
    <dbReference type="NCBI Taxonomy" id="551991"/>
    <lineage>
        <taxon>Bacteria</taxon>
        <taxon>Pseudomonadati</taxon>
        <taxon>Bacteroidota</taxon>
        <taxon>Chitinophagia</taxon>
        <taxon>Chitinophagales</taxon>
        <taxon>Chitinophagaceae</taxon>
        <taxon>Arachidicoccus</taxon>
    </lineage>
</organism>
<feature type="transmembrane region" description="Helical" evidence="5">
    <location>
        <begin position="7"/>
        <end position="24"/>
    </location>
</feature>
<dbReference type="PANTHER" id="PTHR37958:SF1">
    <property type="entry name" value="SODIUM-POTASSIUM_PROTON ANTIPORTER CHAA"/>
    <property type="match status" value="1"/>
</dbReference>
<feature type="transmembrane region" description="Helical" evidence="5">
    <location>
        <begin position="30"/>
        <end position="48"/>
    </location>
</feature>
<feature type="transmembrane region" description="Helical" evidence="5">
    <location>
        <begin position="161"/>
        <end position="180"/>
    </location>
</feature>
<dbReference type="InterPro" id="IPR052946">
    <property type="entry name" value="Alkaline_pH_Ca-Antiporter"/>
</dbReference>
<evidence type="ECO:0000256" key="2">
    <source>
        <dbReference type="ARBA" id="ARBA00022692"/>
    </source>
</evidence>
<dbReference type="InterPro" id="IPR004837">
    <property type="entry name" value="NaCa_Exmemb"/>
</dbReference>
<proteinExistence type="predicted"/>
<feature type="transmembrane region" description="Helical" evidence="5">
    <location>
        <begin position="250"/>
        <end position="270"/>
    </location>
</feature>
<feature type="domain" description="Sodium/calcium exchanger membrane region" evidence="6">
    <location>
        <begin position="215"/>
        <end position="357"/>
    </location>
</feature>
<keyword evidence="3 5" id="KW-1133">Transmembrane helix</keyword>
<dbReference type="GO" id="GO:0005886">
    <property type="term" value="C:plasma membrane"/>
    <property type="evidence" value="ECO:0007669"/>
    <property type="project" value="TreeGrafter"/>
</dbReference>
<name>A0A1H3VHG5_9BACT</name>
<feature type="transmembrane region" description="Helical" evidence="5">
    <location>
        <begin position="317"/>
        <end position="332"/>
    </location>
</feature>
<feature type="domain" description="Sodium/calcium exchanger membrane region" evidence="6">
    <location>
        <begin position="29"/>
        <end position="182"/>
    </location>
</feature>
<dbReference type="AlphaFoldDB" id="A0A1H3VHG5"/>
<dbReference type="GO" id="GO:0015385">
    <property type="term" value="F:sodium:proton antiporter activity"/>
    <property type="evidence" value="ECO:0007669"/>
    <property type="project" value="TreeGrafter"/>
</dbReference>
<dbReference type="RefSeq" id="WP_244518633.1">
    <property type="nucleotide sequence ID" value="NZ_FNQY01000001.1"/>
</dbReference>
<evidence type="ECO:0000256" key="5">
    <source>
        <dbReference type="SAM" id="Phobius"/>
    </source>
</evidence>
<evidence type="ECO:0000313" key="8">
    <source>
        <dbReference type="Proteomes" id="UP000199041"/>
    </source>
</evidence>
<evidence type="ECO:0000259" key="6">
    <source>
        <dbReference type="Pfam" id="PF01699"/>
    </source>
</evidence>
<evidence type="ECO:0000313" key="7">
    <source>
        <dbReference type="EMBL" id="SDZ74180.1"/>
    </source>
</evidence>
<evidence type="ECO:0000256" key="1">
    <source>
        <dbReference type="ARBA" id="ARBA00004141"/>
    </source>
</evidence>